<dbReference type="Pfam" id="PF00270">
    <property type="entry name" value="DEAD"/>
    <property type="match status" value="1"/>
</dbReference>
<evidence type="ECO:0000259" key="14">
    <source>
        <dbReference type="PROSITE" id="PS51194"/>
    </source>
</evidence>
<dbReference type="NCBIfam" id="NF008165">
    <property type="entry name" value="PRK10917.1-3"/>
    <property type="match status" value="1"/>
</dbReference>
<evidence type="ECO:0000256" key="3">
    <source>
        <dbReference type="ARBA" id="ARBA00022741"/>
    </source>
</evidence>
<evidence type="ECO:0000256" key="1">
    <source>
        <dbReference type="ARBA" id="ARBA00007504"/>
    </source>
</evidence>
<dbReference type="PANTHER" id="PTHR47964">
    <property type="entry name" value="ATP-DEPENDENT DNA HELICASE HOMOLOG RECG, CHLOROPLASTIC"/>
    <property type="match status" value="1"/>
</dbReference>
<dbReference type="EC" id="5.6.2.4" evidence="12"/>
<dbReference type="InterPro" id="IPR033454">
    <property type="entry name" value="RecG_wedge"/>
</dbReference>
<evidence type="ECO:0000259" key="13">
    <source>
        <dbReference type="PROSITE" id="PS51192"/>
    </source>
</evidence>
<sequence length="678" mass="77948">MDVYSNVSCIKGVGPKTKKVLEDCSIYTIMDLLLYFPRDYKEYNSCNNFNEGKDKEEVIVACKAIDIKKDIRIPGGKTITTIIFTDGNNNIKCKWFNQPYIKNSFMLNNEYVLKGKINIYKNEKMLTNPKVLKEQLWGNEKNIEPVYPLRNGITNSTFIKLINEILKKVEIEENLPEWIIDKHKFISLNEAIRNIHYPKDKSALFESKKRLKYQELFTYSLKIAMLKNMRNTSKGISFNISDSLKNLKEKLPFQLTEAQNRAVREILIDQKKPVVMNRLVQGDVGSGKTVVGIISAFNIIMNGYQVAFMAPTEILANQHFEEANKILEGFNINIKLLCGSISAKEKEAIKRDLKEGKIHMIIGTHALLEDDVEFDNLGFIITDEQHRFGVMQRSKLINKGENPDTLVMTATPIPRTLALYLYGDLEVSIIDQLPPGRQKIDTYFIKSSEKNRAYSFAIKEIKEGRQVYIVCPLVEENENLELTSVEYLHEELNNKYFKDIPTAILHGKMPSKEKNNIMNKFKNGEIKILIATTVIEVGVNIPNATLMIVENAERFGLAQLHQLRGRVGRGSKKSYCILIGEVKNHITKKRMETMVKSNDGFFIADQDFKLRGSGEIFGFKQHGTEEFLLCNIVEDIEAFKLAHEDAKLIWKSENLLDKNIIKYIMKRLETNTRYICFN</sequence>
<gene>
    <name evidence="15" type="primary">recG</name>
    <name evidence="15" type="ORF">KQI86_00290</name>
</gene>
<dbReference type="InterPro" id="IPR001650">
    <property type="entry name" value="Helicase_C-like"/>
</dbReference>
<dbReference type="PROSITE" id="PS51194">
    <property type="entry name" value="HELICASE_CTER"/>
    <property type="match status" value="1"/>
</dbReference>
<dbReference type="PROSITE" id="PS51192">
    <property type="entry name" value="HELICASE_ATP_BIND_1"/>
    <property type="match status" value="1"/>
</dbReference>
<dbReference type="GO" id="GO:0003678">
    <property type="term" value="F:DNA helicase activity"/>
    <property type="evidence" value="ECO:0007669"/>
    <property type="project" value="UniProtKB-EC"/>
</dbReference>
<proteinExistence type="inferred from homology"/>
<reference evidence="15 16" key="1">
    <citation type="submission" date="2021-06" db="EMBL/GenBank/DDBJ databases">
        <authorList>
            <person name="Sun Q."/>
            <person name="Li D."/>
        </authorList>
    </citation>
    <scope>NUCLEOTIDE SEQUENCE [LARGE SCALE GENOMIC DNA]</scope>
    <source>
        <strain evidence="15 16">MSJ-11</strain>
    </source>
</reference>
<comment type="function">
    <text evidence="12">Plays a critical role in recombination and DNA repair. Helps process Holliday junction intermediates to mature products by catalyzing branch migration. Has replication fork regression activity, unwinds stalled or blocked replication forks to make a HJ that can be resolved. Has a DNA unwinding activity characteristic of a DNA helicase with 3'-5' polarity.</text>
</comment>
<evidence type="ECO:0000256" key="5">
    <source>
        <dbReference type="ARBA" id="ARBA00022801"/>
    </source>
</evidence>
<evidence type="ECO:0000313" key="16">
    <source>
        <dbReference type="Proteomes" id="UP000726170"/>
    </source>
</evidence>
<dbReference type="RefSeq" id="WP_216437163.1">
    <property type="nucleotide sequence ID" value="NZ_JAHLQF010000001.1"/>
</dbReference>
<keyword evidence="10 12" id="KW-0234">DNA repair</keyword>
<evidence type="ECO:0000256" key="12">
    <source>
        <dbReference type="RuleBase" id="RU363016"/>
    </source>
</evidence>
<keyword evidence="4 12" id="KW-0227">DNA damage</keyword>
<dbReference type="Pfam" id="PF00271">
    <property type="entry name" value="Helicase_C"/>
    <property type="match status" value="1"/>
</dbReference>
<dbReference type="PANTHER" id="PTHR47964:SF1">
    <property type="entry name" value="ATP-DEPENDENT DNA HELICASE HOMOLOG RECG, CHLOROPLASTIC"/>
    <property type="match status" value="1"/>
</dbReference>
<evidence type="ECO:0000256" key="8">
    <source>
        <dbReference type="ARBA" id="ARBA00023125"/>
    </source>
</evidence>
<feature type="domain" description="Helicase C-terminal" evidence="14">
    <location>
        <begin position="439"/>
        <end position="609"/>
    </location>
</feature>
<dbReference type="CDD" id="cd17992">
    <property type="entry name" value="DEXHc_RecG"/>
    <property type="match status" value="1"/>
</dbReference>
<evidence type="ECO:0000256" key="7">
    <source>
        <dbReference type="ARBA" id="ARBA00022840"/>
    </source>
</evidence>
<dbReference type="InterPro" id="IPR011545">
    <property type="entry name" value="DEAD/DEAH_box_helicase_dom"/>
</dbReference>
<dbReference type="Proteomes" id="UP000726170">
    <property type="component" value="Unassembled WGS sequence"/>
</dbReference>
<keyword evidence="3 12" id="KW-0547">Nucleotide-binding</keyword>
<evidence type="ECO:0000313" key="15">
    <source>
        <dbReference type="EMBL" id="MBU5482739.1"/>
    </source>
</evidence>
<evidence type="ECO:0000256" key="9">
    <source>
        <dbReference type="ARBA" id="ARBA00023172"/>
    </source>
</evidence>
<organism evidence="15 16">
    <name type="scientific">Clostridium mobile</name>
    <dbReference type="NCBI Taxonomy" id="2841512"/>
    <lineage>
        <taxon>Bacteria</taxon>
        <taxon>Bacillati</taxon>
        <taxon>Bacillota</taxon>
        <taxon>Clostridia</taxon>
        <taxon>Eubacteriales</taxon>
        <taxon>Clostridiaceae</taxon>
        <taxon>Clostridium</taxon>
    </lineage>
</organism>
<evidence type="ECO:0000256" key="10">
    <source>
        <dbReference type="ARBA" id="ARBA00023204"/>
    </source>
</evidence>
<keyword evidence="8" id="KW-0238">DNA-binding</keyword>
<dbReference type="SMART" id="SM00487">
    <property type="entry name" value="DEXDc"/>
    <property type="match status" value="1"/>
</dbReference>
<keyword evidence="16" id="KW-1185">Reference proteome</keyword>
<evidence type="ECO:0000256" key="6">
    <source>
        <dbReference type="ARBA" id="ARBA00022806"/>
    </source>
</evidence>
<dbReference type="EMBL" id="JAHLQF010000001">
    <property type="protein sequence ID" value="MBU5482739.1"/>
    <property type="molecule type" value="Genomic_DNA"/>
</dbReference>
<dbReference type="Pfam" id="PF17191">
    <property type="entry name" value="RecG_wedge"/>
    <property type="match status" value="1"/>
</dbReference>
<name>A0ABS6EE91_9CLOT</name>
<comment type="catalytic activity">
    <reaction evidence="12">
        <text>Couples ATP hydrolysis with the unwinding of duplex DNA by translocating in the 3'-5' direction.</text>
        <dbReference type="EC" id="5.6.2.4"/>
    </reaction>
</comment>
<accession>A0ABS6EE91</accession>
<comment type="caution">
    <text evidence="15">The sequence shown here is derived from an EMBL/GenBank/DDBJ whole genome shotgun (WGS) entry which is preliminary data.</text>
</comment>
<protein>
    <recommendedName>
        <fullName evidence="2 12">ATP-dependent DNA helicase RecG</fullName>
        <ecNumber evidence="12">5.6.2.4</ecNumber>
    </recommendedName>
</protein>
<feature type="domain" description="Helicase ATP-binding" evidence="13">
    <location>
        <begin position="269"/>
        <end position="430"/>
    </location>
</feature>
<comment type="similarity">
    <text evidence="1 12">Belongs to the helicase family. RecG subfamily.</text>
</comment>
<evidence type="ECO:0000256" key="11">
    <source>
        <dbReference type="ARBA" id="ARBA00048988"/>
    </source>
</evidence>
<dbReference type="NCBIfam" id="NF008168">
    <property type="entry name" value="PRK10917.2-2"/>
    <property type="match status" value="1"/>
</dbReference>
<dbReference type="CDD" id="cd04488">
    <property type="entry name" value="RecG_wedge_OBF"/>
    <property type="match status" value="1"/>
</dbReference>
<keyword evidence="7 12" id="KW-0067">ATP-binding</keyword>
<dbReference type="InterPro" id="IPR004609">
    <property type="entry name" value="ATP-dep_DNA_helicase_RecG"/>
</dbReference>
<evidence type="ECO:0000256" key="2">
    <source>
        <dbReference type="ARBA" id="ARBA00017846"/>
    </source>
</evidence>
<evidence type="ECO:0000256" key="4">
    <source>
        <dbReference type="ARBA" id="ARBA00022763"/>
    </source>
</evidence>
<dbReference type="InterPro" id="IPR014001">
    <property type="entry name" value="Helicase_ATP-bd"/>
</dbReference>
<dbReference type="NCBIfam" id="TIGR00643">
    <property type="entry name" value="recG"/>
    <property type="match status" value="1"/>
</dbReference>
<keyword evidence="6 12" id="KW-0347">Helicase</keyword>
<keyword evidence="9 12" id="KW-0233">DNA recombination</keyword>
<dbReference type="InterPro" id="IPR047112">
    <property type="entry name" value="RecG/Mfd"/>
</dbReference>
<keyword evidence="5 12" id="KW-0378">Hydrolase</keyword>
<dbReference type="SMART" id="SM00490">
    <property type="entry name" value="HELICc"/>
    <property type="match status" value="1"/>
</dbReference>
<dbReference type="GO" id="GO:0016787">
    <property type="term" value="F:hydrolase activity"/>
    <property type="evidence" value="ECO:0007669"/>
    <property type="project" value="UniProtKB-KW"/>
</dbReference>
<comment type="catalytic activity">
    <reaction evidence="11 12">
        <text>ATP + H2O = ADP + phosphate + H(+)</text>
        <dbReference type="Rhea" id="RHEA:13065"/>
        <dbReference type="ChEBI" id="CHEBI:15377"/>
        <dbReference type="ChEBI" id="CHEBI:15378"/>
        <dbReference type="ChEBI" id="CHEBI:30616"/>
        <dbReference type="ChEBI" id="CHEBI:43474"/>
        <dbReference type="ChEBI" id="CHEBI:456216"/>
        <dbReference type="EC" id="5.6.2.4"/>
    </reaction>
</comment>